<accession>A0AAD9NEX5</accession>
<organism evidence="2 3">
    <name type="scientific">Paralvinella palmiformis</name>
    <dbReference type="NCBI Taxonomy" id="53620"/>
    <lineage>
        <taxon>Eukaryota</taxon>
        <taxon>Metazoa</taxon>
        <taxon>Spiralia</taxon>
        <taxon>Lophotrochozoa</taxon>
        <taxon>Annelida</taxon>
        <taxon>Polychaeta</taxon>
        <taxon>Sedentaria</taxon>
        <taxon>Canalipalpata</taxon>
        <taxon>Terebellida</taxon>
        <taxon>Terebelliformia</taxon>
        <taxon>Alvinellidae</taxon>
        <taxon>Paralvinella</taxon>
    </lineage>
</organism>
<name>A0AAD9NEX5_9ANNE</name>
<sequence>MCRLPDFMDRIVYTLIIACTCFVPLKASLPASDPHPGNKVFYHVNETQSFTCLDFPFPDSRPYVDWYLDDKQIGWNMNKVPGWSVDSVPSSHHHNTIKLRSTSRQIITATLHCMVKGDYSKNFVNIYHLIQAPKETSYDDVLARRDHPQKCPILANFTLTLTCSDALKWTNVSEWLWQKDGQTIAHSSQLEVTEPGKYTCIYKVHRSHQSSLISFTIEPEKEMSRMVPQWAFCKYASSHPEITHPEIIQQAEMTSCASSAS</sequence>
<comment type="caution">
    <text evidence="2">The sequence shown here is derived from an EMBL/GenBank/DDBJ whole genome shotgun (WGS) entry which is preliminary data.</text>
</comment>
<reference evidence="2" key="1">
    <citation type="journal article" date="2023" name="Mol. Biol. Evol.">
        <title>Third-Generation Sequencing Reveals the Adaptive Role of the Epigenome in Three Deep-Sea Polychaetes.</title>
        <authorList>
            <person name="Perez M."/>
            <person name="Aroh O."/>
            <person name="Sun Y."/>
            <person name="Lan Y."/>
            <person name="Juniper S.K."/>
            <person name="Young C.R."/>
            <person name="Angers B."/>
            <person name="Qian P.Y."/>
        </authorList>
    </citation>
    <scope>NUCLEOTIDE SEQUENCE</scope>
    <source>
        <strain evidence="2">P08H-3</strain>
    </source>
</reference>
<feature type="domain" description="Ig-like" evidence="1">
    <location>
        <begin position="133"/>
        <end position="200"/>
    </location>
</feature>
<dbReference type="PROSITE" id="PS50835">
    <property type="entry name" value="IG_LIKE"/>
    <property type="match status" value="1"/>
</dbReference>
<protein>
    <recommendedName>
        <fullName evidence="1">Ig-like domain-containing protein</fullName>
    </recommendedName>
</protein>
<evidence type="ECO:0000313" key="3">
    <source>
        <dbReference type="Proteomes" id="UP001208570"/>
    </source>
</evidence>
<keyword evidence="3" id="KW-1185">Reference proteome</keyword>
<dbReference type="AlphaFoldDB" id="A0AAD9NEX5"/>
<dbReference type="Proteomes" id="UP001208570">
    <property type="component" value="Unassembled WGS sequence"/>
</dbReference>
<dbReference type="EMBL" id="JAODUP010000045">
    <property type="protein sequence ID" value="KAK2165776.1"/>
    <property type="molecule type" value="Genomic_DNA"/>
</dbReference>
<gene>
    <name evidence="2" type="ORF">LSH36_45g04019</name>
</gene>
<proteinExistence type="predicted"/>
<evidence type="ECO:0000313" key="2">
    <source>
        <dbReference type="EMBL" id="KAK2165776.1"/>
    </source>
</evidence>
<evidence type="ECO:0000259" key="1">
    <source>
        <dbReference type="PROSITE" id="PS50835"/>
    </source>
</evidence>
<dbReference type="InterPro" id="IPR007110">
    <property type="entry name" value="Ig-like_dom"/>
</dbReference>